<proteinExistence type="predicted"/>
<evidence type="ECO:0000313" key="1">
    <source>
        <dbReference type="EMBL" id="QOV08382.1"/>
    </source>
</evidence>
<name>A0A7U3RWK2_9CAUD</name>
<dbReference type="Proteomes" id="UP000594029">
    <property type="component" value="Segment"/>
</dbReference>
<reference evidence="1 2" key="1">
    <citation type="submission" date="2020-10" db="EMBL/GenBank/DDBJ databases">
        <authorList>
            <person name="Kazantseva O.A."/>
            <person name="Piligrimova E.G."/>
            <person name="Shadrin A.M."/>
        </authorList>
    </citation>
    <scope>NUCLEOTIDE SEQUENCE [LARGE SCALE GENOMIC DNA]</scope>
</reference>
<gene>
    <name evidence="1" type="ORF">Kirov_183</name>
</gene>
<organism evidence="1 2">
    <name type="scientific">Bacillus phage Kirov</name>
    <dbReference type="NCBI Taxonomy" id="2783539"/>
    <lineage>
        <taxon>Viruses</taxon>
        <taxon>Duplodnaviria</taxon>
        <taxon>Heunggongvirae</taxon>
        <taxon>Uroviricota</taxon>
        <taxon>Caudoviricetes</taxon>
        <taxon>Andregratiavirinae</taxon>
        <taxon>Kirovvirus</taxon>
        <taxon>Kirovvirus kirov</taxon>
    </lineage>
</organism>
<sequence>MIYCYYKHKGSDNMNIRDEVNKTYHQTQQKLKDKEERKLIRRNKISNYISQLSISKVCKDIGDALEYWRLRRYDAKTNRIIKNIPNKMLRSARKGYYGTQVYSYYEQGLFGAYYLYPRMADYYLDRRGKHIIKYLKEEGIRYTLEANNSGCSYYSIDVYF</sequence>
<accession>A0A7U3RWK2</accession>
<dbReference type="EMBL" id="MW084976">
    <property type="protein sequence ID" value="QOV08382.1"/>
    <property type="molecule type" value="Genomic_DNA"/>
</dbReference>
<protein>
    <submittedName>
        <fullName evidence="1">Uncharacterized protein</fullName>
    </submittedName>
</protein>
<evidence type="ECO:0000313" key="2">
    <source>
        <dbReference type="Proteomes" id="UP000594029"/>
    </source>
</evidence>
<keyword evidence="2" id="KW-1185">Reference proteome</keyword>